<evidence type="ECO:0000313" key="2">
    <source>
        <dbReference type="Proteomes" id="UP000012062"/>
    </source>
</evidence>
<gene>
    <name evidence="1" type="ORF">MESS2_440022</name>
</gene>
<protein>
    <submittedName>
        <fullName evidence="1">Uncharacterized protein</fullName>
    </submittedName>
</protein>
<evidence type="ECO:0000313" key="1">
    <source>
        <dbReference type="EMBL" id="CCV06917.1"/>
    </source>
</evidence>
<accession>M5ERJ9</accession>
<reference evidence="1 2" key="1">
    <citation type="submission" date="2013-02" db="EMBL/GenBank/DDBJ databases">
        <authorList>
            <person name="Genoscope - CEA"/>
        </authorList>
    </citation>
    <scope>NUCLEOTIDE SEQUENCE [LARGE SCALE GENOMIC DNA]</scope>
    <source>
        <strain evidence="1 2">STM 2683</strain>
    </source>
</reference>
<sequence>MGSQVQSLHRPPSDLQNRLDDRFSRHSLNFAASLDDRALVRACIHVGARRRGMVRCKCAM</sequence>
<comment type="caution">
    <text evidence="1">The sequence shown here is derived from an EMBL/GenBank/DDBJ whole genome shotgun (WGS) entry which is preliminary data.</text>
</comment>
<dbReference type="AlphaFoldDB" id="M5ERJ9"/>
<proteinExistence type="predicted"/>
<name>M5ERJ9_9HYPH</name>
<keyword evidence="2" id="KW-1185">Reference proteome</keyword>
<organism evidence="1 2">
    <name type="scientific">Mesorhizobium metallidurans STM 2683</name>
    <dbReference type="NCBI Taxonomy" id="1297569"/>
    <lineage>
        <taxon>Bacteria</taxon>
        <taxon>Pseudomonadati</taxon>
        <taxon>Pseudomonadota</taxon>
        <taxon>Alphaproteobacteria</taxon>
        <taxon>Hyphomicrobiales</taxon>
        <taxon>Phyllobacteriaceae</taxon>
        <taxon>Mesorhizobium</taxon>
    </lineage>
</organism>
<dbReference type="Proteomes" id="UP000012062">
    <property type="component" value="Unassembled WGS sequence"/>
</dbReference>
<dbReference type="EMBL" id="CAUM01000111">
    <property type="protein sequence ID" value="CCV06917.1"/>
    <property type="molecule type" value="Genomic_DNA"/>
</dbReference>